<gene>
    <name evidence="1" type="ORF">TPAB3V08_LOCUS1988</name>
</gene>
<organism evidence="1 2">
    <name type="scientific">Timema podura</name>
    <name type="common">Walking stick</name>
    <dbReference type="NCBI Taxonomy" id="61482"/>
    <lineage>
        <taxon>Eukaryota</taxon>
        <taxon>Metazoa</taxon>
        <taxon>Ecdysozoa</taxon>
        <taxon>Arthropoda</taxon>
        <taxon>Hexapoda</taxon>
        <taxon>Insecta</taxon>
        <taxon>Pterygota</taxon>
        <taxon>Neoptera</taxon>
        <taxon>Polyneoptera</taxon>
        <taxon>Phasmatodea</taxon>
        <taxon>Timematodea</taxon>
        <taxon>Timematoidea</taxon>
        <taxon>Timematidae</taxon>
        <taxon>Timema</taxon>
    </lineage>
</organism>
<reference evidence="1" key="1">
    <citation type="submission" date="2021-03" db="EMBL/GenBank/DDBJ databases">
        <authorList>
            <person name="Tran Van P."/>
        </authorList>
    </citation>
    <scope>NUCLEOTIDE SEQUENCE</scope>
</reference>
<proteinExistence type="predicted"/>
<keyword evidence="2" id="KW-1185">Reference proteome</keyword>
<accession>A0ABN7NN74</accession>
<sequence length="117" mass="12925">MSISTAAYTPASGMANLTTNRKPNCAANTDRCSLKCRHWVDRGNARGFVAGSLEYCSTLRGSPFRSPVSKVEQKHFVAKLYFSQLGKNDQYLTESGEWDQVETRVPYVPPSPTADGF</sequence>
<dbReference type="EMBL" id="CAJPIN010001935">
    <property type="protein sequence ID" value="CAG2054972.1"/>
    <property type="molecule type" value="Genomic_DNA"/>
</dbReference>
<evidence type="ECO:0000313" key="1">
    <source>
        <dbReference type="EMBL" id="CAG2054972.1"/>
    </source>
</evidence>
<comment type="caution">
    <text evidence="1">The sequence shown here is derived from an EMBL/GenBank/DDBJ whole genome shotgun (WGS) entry which is preliminary data.</text>
</comment>
<evidence type="ECO:0000313" key="2">
    <source>
        <dbReference type="Proteomes" id="UP001153148"/>
    </source>
</evidence>
<dbReference type="Proteomes" id="UP001153148">
    <property type="component" value="Unassembled WGS sequence"/>
</dbReference>
<name>A0ABN7NN74_TIMPD</name>
<protein>
    <submittedName>
        <fullName evidence="1">Uncharacterized protein</fullName>
    </submittedName>
</protein>